<dbReference type="Pfam" id="PF00168">
    <property type="entry name" value="C2"/>
    <property type="match status" value="1"/>
</dbReference>
<dbReference type="InterPro" id="IPR001202">
    <property type="entry name" value="WW_dom"/>
</dbReference>
<dbReference type="PROSITE" id="PS50004">
    <property type="entry name" value="C2"/>
    <property type="match status" value="1"/>
</dbReference>
<dbReference type="InterPro" id="IPR052981">
    <property type="entry name" value="Ingression_C2_domain"/>
</dbReference>
<feature type="region of interest" description="Disordered" evidence="1">
    <location>
        <begin position="213"/>
        <end position="251"/>
    </location>
</feature>
<name>A0A9W7GQM0_9STRA</name>
<dbReference type="Proteomes" id="UP001165065">
    <property type="component" value="Unassembled WGS sequence"/>
</dbReference>
<dbReference type="AlphaFoldDB" id="A0A9W7GQM0"/>
<dbReference type="PANTHER" id="PTHR47052:SF3">
    <property type="entry name" value="INGRESSION PROTEIN 1"/>
    <property type="match status" value="1"/>
</dbReference>
<dbReference type="InterPro" id="IPR009060">
    <property type="entry name" value="UBA-like_sf"/>
</dbReference>
<dbReference type="SUPFAM" id="SSF51045">
    <property type="entry name" value="WW domain"/>
    <property type="match status" value="1"/>
</dbReference>
<comment type="caution">
    <text evidence="5">The sequence shown here is derived from an EMBL/GenBank/DDBJ whole genome shotgun (WGS) entry which is preliminary data.</text>
</comment>
<sequence>MTYPGYHASNNVSAAINAQYNNQRSASVALELTSGMLFVHVSGARDLKSTSTFGSQSPYCKLVVAGKKQKTEPDKGGGRNPSWRDDFNIFIPKTLAGQFLFVEVKVKKSFTNDSIGTGKVKATSIPNFNTNVNIPIYDHAGHQCGVVETVMRFEDRGGNTGPSSAPAQAVPVTAVPVARGAPSQIPAAGVQRQRSLQQLGHGLASAAMNTDGLLDLRNPAQPSQNLLDLRSSTSTRPPNPPPAPNSTPQIPVYSYQATAPANPLSSPVFVASEAQAATAGRSYSTSSAYSNSSAYSSDGPADPGPTGDNAISAVHEANVKELQAMGFAKVSAEAALRQSNDVVSLAVNILLGEGPSSPPPRAAAPRSATAAVYTYNSNPHADVVPMVPHITNAVPVEVPTRAPVRESRHGSTGGRALKAGWEERKDKKSGRFYYVNHTTKTTSWQHPGWAW</sequence>
<evidence type="ECO:0000259" key="4">
    <source>
        <dbReference type="PROSITE" id="PS50030"/>
    </source>
</evidence>
<reference evidence="6" key="1">
    <citation type="journal article" date="2023" name="Commun. Biol.">
        <title>Genome analysis of Parmales, the sister group of diatoms, reveals the evolutionary specialization of diatoms from phago-mixotrophs to photoautotrophs.</title>
        <authorList>
            <person name="Ban H."/>
            <person name="Sato S."/>
            <person name="Yoshikawa S."/>
            <person name="Yamada K."/>
            <person name="Nakamura Y."/>
            <person name="Ichinomiya M."/>
            <person name="Sato N."/>
            <person name="Blanc-Mathieu R."/>
            <person name="Endo H."/>
            <person name="Kuwata A."/>
            <person name="Ogata H."/>
        </authorList>
    </citation>
    <scope>NUCLEOTIDE SEQUENCE [LARGE SCALE GENOMIC DNA]</scope>
</reference>
<dbReference type="InterPro" id="IPR035892">
    <property type="entry name" value="C2_domain_sf"/>
</dbReference>
<evidence type="ECO:0008006" key="7">
    <source>
        <dbReference type="Google" id="ProtNLM"/>
    </source>
</evidence>
<proteinExistence type="predicted"/>
<feature type="domain" description="WW" evidence="3">
    <location>
        <begin position="415"/>
        <end position="449"/>
    </location>
</feature>
<accession>A0A9W7GQM0</accession>
<feature type="domain" description="C2" evidence="2">
    <location>
        <begin position="18"/>
        <end position="138"/>
    </location>
</feature>
<dbReference type="CDD" id="cd00201">
    <property type="entry name" value="WW"/>
    <property type="match status" value="1"/>
</dbReference>
<dbReference type="Gene3D" id="2.60.40.150">
    <property type="entry name" value="C2 domain"/>
    <property type="match status" value="1"/>
</dbReference>
<evidence type="ECO:0000256" key="1">
    <source>
        <dbReference type="SAM" id="MobiDB-lite"/>
    </source>
</evidence>
<keyword evidence="6" id="KW-1185">Reference proteome</keyword>
<dbReference type="PROSITE" id="PS01159">
    <property type="entry name" value="WW_DOMAIN_1"/>
    <property type="match status" value="1"/>
</dbReference>
<dbReference type="SUPFAM" id="SSF46934">
    <property type="entry name" value="UBA-like"/>
    <property type="match status" value="1"/>
</dbReference>
<dbReference type="PANTHER" id="PTHR47052">
    <property type="entry name" value="CONSERVED SERINE PROLINE-RICH PROTEIN (AFU_ORTHOLOGUE AFUA_2G01790)"/>
    <property type="match status" value="1"/>
</dbReference>
<evidence type="ECO:0000313" key="6">
    <source>
        <dbReference type="Proteomes" id="UP001165065"/>
    </source>
</evidence>
<dbReference type="InterPro" id="IPR015940">
    <property type="entry name" value="UBA"/>
</dbReference>
<dbReference type="Pfam" id="PF00397">
    <property type="entry name" value="WW"/>
    <property type="match status" value="1"/>
</dbReference>
<organism evidence="5 6">
    <name type="scientific">Triparma columacea</name>
    <dbReference type="NCBI Taxonomy" id="722753"/>
    <lineage>
        <taxon>Eukaryota</taxon>
        <taxon>Sar</taxon>
        <taxon>Stramenopiles</taxon>
        <taxon>Ochrophyta</taxon>
        <taxon>Bolidophyceae</taxon>
        <taxon>Parmales</taxon>
        <taxon>Triparmaceae</taxon>
        <taxon>Triparma</taxon>
    </lineage>
</organism>
<dbReference type="Gene3D" id="2.20.70.10">
    <property type="match status" value="1"/>
</dbReference>
<feature type="domain" description="UBA" evidence="4">
    <location>
        <begin position="313"/>
        <end position="353"/>
    </location>
</feature>
<gene>
    <name evidence="5" type="ORF">TrCOL_g13180</name>
</gene>
<dbReference type="InterPro" id="IPR000008">
    <property type="entry name" value="C2_dom"/>
</dbReference>
<evidence type="ECO:0000313" key="5">
    <source>
        <dbReference type="EMBL" id="GMI48953.1"/>
    </source>
</evidence>
<dbReference type="PROSITE" id="PS50030">
    <property type="entry name" value="UBA"/>
    <property type="match status" value="1"/>
</dbReference>
<dbReference type="SMART" id="SM00239">
    <property type="entry name" value="C2"/>
    <property type="match status" value="1"/>
</dbReference>
<evidence type="ECO:0000259" key="3">
    <source>
        <dbReference type="PROSITE" id="PS50020"/>
    </source>
</evidence>
<dbReference type="OrthoDB" id="419768at2759"/>
<feature type="compositionally biased region" description="Low complexity" evidence="1">
    <location>
        <begin position="285"/>
        <end position="297"/>
    </location>
</feature>
<dbReference type="SUPFAM" id="SSF49562">
    <property type="entry name" value="C2 domain (Calcium/lipid-binding domain, CaLB)"/>
    <property type="match status" value="1"/>
</dbReference>
<dbReference type="Gene3D" id="1.10.8.10">
    <property type="entry name" value="DNA helicase RuvA subunit, C-terminal domain"/>
    <property type="match status" value="1"/>
</dbReference>
<feature type="region of interest" description="Disordered" evidence="1">
    <location>
        <begin position="285"/>
        <end position="310"/>
    </location>
</feature>
<dbReference type="InterPro" id="IPR036020">
    <property type="entry name" value="WW_dom_sf"/>
</dbReference>
<dbReference type="SMART" id="SM00456">
    <property type="entry name" value="WW"/>
    <property type="match status" value="1"/>
</dbReference>
<protein>
    <recommendedName>
        <fullName evidence="7">WW domain-containing protein</fullName>
    </recommendedName>
</protein>
<dbReference type="PROSITE" id="PS50020">
    <property type="entry name" value="WW_DOMAIN_2"/>
    <property type="match status" value="1"/>
</dbReference>
<dbReference type="EMBL" id="BRYA01000449">
    <property type="protein sequence ID" value="GMI48953.1"/>
    <property type="molecule type" value="Genomic_DNA"/>
</dbReference>
<evidence type="ECO:0000259" key="2">
    <source>
        <dbReference type="PROSITE" id="PS50004"/>
    </source>
</evidence>